<dbReference type="PROSITE" id="PS50893">
    <property type="entry name" value="ABC_TRANSPORTER_2"/>
    <property type="match status" value="1"/>
</dbReference>
<dbReference type="InterPro" id="IPR003439">
    <property type="entry name" value="ABC_transporter-like_ATP-bd"/>
</dbReference>
<dbReference type="Pfam" id="PF17850">
    <property type="entry name" value="CysA_C_terminal"/>
    <property type="match status" value="1"/>
</dbReference>
<gene>
    <name evidence="6" type="ORF">ACFSJ0_38665</name>
</gene>
<dbReference type="Pfam" id="PF03459">
    <property type="entry name" value="TOBE"/>
    <property type="match status" value="1"/>
</dbReference>
<dbReference type="InterPro" id="IPR017871">
    <property type="entry name" value="ABC_transporter-like_CS"/>
</dbReference>
<sequence>MISLHGLTKVFAGGVRALDALDLTIADGEFFALLGPSGCGKTTLLRTIAGLETPTSGSVRINDTDVTTLPPGRRDVAMVFQDYALFPHMTVSENIAYPLRIRKVPRPERAAKAAEVARRLSLPDLLHRRPAQLSGGQQQRVALARAIACHPAAFLFDEPLSNLDARLRLEARTFLKRLQRELAVTTVFVTHDQAEALALADRVAVMSHGRMIQIGTPAEVFQRPATTFVAAFIGSTPMNLLPGEITSGALHVAGATLPAPAGVPDGDVVYGARPEYLELLREARPGAFPGTVSVLENLGTSTLVTLETDDTLIQAVVPEGDEPPIGTPAWALPHRSLLYRDDRLLRP</sequence>
<dbReference type="PANTHER" id="PTHR43875">
    <property type="entry name" value="MALTODEXTRIN IMPORT ATP-BINDING PROTEIN MSMX"/>
    <property type="match status" value="1"/>
</dbReference>
<dbReference type="GO" id="GO:0005524">
    <property type="term" value="F:ATP binding"/>
    <property type="evidence" value="ECO:0007669"/>
    <property type="project" value="UniProtKB-KW"/>
</dbReference>
<evidence type="ECO:0000256" key="4">
    <source>
        <dbReference type="ARBA" id="ARBA00023136"/>
    </source>
</evidence>
<evidence type="ECO:0000313" key="6">
    <source>
        <dbReference type="EMBL" id="MFD1543028.1"/>
    </source>
</evidence>
<organism evidence="6 7">
    <name type="scientific">Nonomuraea guangzhouensis</name>
    <dbReference type="NCBI Taxonomy" id="1291555"/>
    <lineage>
        <taxon>Bacteria</taxon>
        <taxon>Bacillati</taxon>
        <taxon>Actinomycetota</taxon>
        <taxon>Actinomycetes</taxon>
        <taxon>Streptosporangiales</taxon>
        <taxon>Streptosporangiaceae</taxon>
        <taxon>Nonomuraea</taxon>
    </lineage>
</organism>
<accession>A0ABW4GLA2</accession>
<evidence type="ECO:0000313" key="7">
    <source>
        <dbReference type="Proteomes" id="UP001597097"/>
    </source>
</evidence>
<keyword evidence="3" id="KW-1278">Translocase</keyword>
<keyword evidence="6" id="KW-0547">Nucleotide-binding</keyword>
<reference evidence="7" key="1">
    <citation type="journal article" date="2019" name="Int. J. Syst. Evol. Microbiol.">
        <title>The Global Catalogue of Microorganisms (GCM) 10K type strain sequencing project: providing services to taxonomists for standard genome sequencing and annotation.</title>
        <authorList>
            <consortium name="The Broad Institute Genomics Platform"/>
            <consortium name="The Broad Institute Genome Sequencing Center for Infectious Disease"/>
            <person name="Wu L."/>
            <person name="Ma J."/>
        </authorList>
    </citation>
    <scope>NUCLEOTIDE SEQUENCE [LARGE SCALE GENOMIC DNA]</scope>
    <source>
        <strain evidence="7">CGMCC 1.15399</strain>
    </source>
</reference>
<keyword evidence="1" id="KW-0813">Transport</keyword>
<dbReference type="InterPro" id="IPR005116">
    <property type="entry name" value="Transp-assoc_OB_typ1"/>
</dbReference>
<dbReference type="InterPro" id="IPR003593">
    <property type="entry name" value="AAA+_ATPase"/>
</dbReference>
<keyword evidence="7" id="KW-1185">Reference proteome</keyword>
<dbReference type="InterPro" id="IPR015853">
    <property type="entry name" value="ABC_transpr_FbpC"/>
</dbReference>
<dbReference type="InterPro" id="IPR041193">
    <property type="entry name" value="CysA_C"/>
</dbReference>
<keyword evidence="2" id="KW-1003">Cell membrane</keyword>
<feature type="domain" description="ABC transporter" evidence="5">
    <location>
        <begin position="2"/>
        <end position="233"/>
    </location>
</feature>
<dbReference type="PANTHER" id="PTHR43875:SF15">
    <property type="entry name" value="TREHALOSE IMPORT ATP-BINDING PROTEIN SUGC"/>
    <property type="match status" value="1"/>
</dbReference>
<keyword evidence="6" id="KW-0067">ATP-binding</keyword>
<comment type="caution">
    <text evidence="6">The sequence shown here is derived from an EMBL/GenBank/DDBJ whole genome shotgun (WGS) entry which is preliminary data.</text>
</comment>
<evidence type="ECO:0000259" key="5">
    <source>
        <dbReference type="PROSITE" id="PS50893"/>
    </source>
</evidence>
<dbReference type="Pfam" id="PF00005">
    <property type="entry name" value="ABC_tran"/>
    <property type="match status" value="1"/>
</dbReference>
<dbReference type="InterPro" id="IPR047641">
    <property type="entry name" value="ABC_transpr_MalK/UgpC-like"/>
</dbReference>
<dbReference type="SMART" id="SM00382">
    <property type="entry name" value="AAA"/>
    <property type="match status" value="1"/>
</dbReference>
<dbReference type="PROSITE" id="PS00211">
    <property type="entry name" value="ABC_TRANSPORTER_1"/>
    <property type="match status" value="1"/>
</dbReference>
<dbReference type="Proteomes" id="UP001597097">
    <property type="component" value="Unassembled WGS sequence"/>
</dbReference>
<dbReference type="EMBL" id="JBHUCM010000035">
    <property type="protein sequence ID" value="MFD1543028.1"/>
    <property type="molecule type" value="Genomic_DNA"/>
</dbReference>
<evidence type="ECO:0000256" key="2">
    <source>
        <dbReference type="ARBA" id="ARBA00022475"/>
    </source>
</evidence>
<name>A0ABW4GLA2_9ACTN</name>
<proteinExistence type="predicted"/>
<dbReference type="CDD" id="cd03259">
    <property type="entry name" value="ABC_Carb_Solutes_like"/>
    <property type="match status" value="1"/>
</dbReference>
<dbReference type="RefSeq" id="WP_219528474.1">
    <property type="nucleotide sequence ID" value="NZ_JAHKRM010000004.1"/>
</dbReference>
<keyword evidence="4" id="KW-0472">Membrane</keyword>
<protein>
    <submittedName>
        <fullName evidence="6">ABC transporter ATP-binding protein</fullName>
    </submittedName>
</protein>
<evidence type="ECO:0000256" key="3">
    <source>
        <dbReference type="ARBA" id="ARBA00022967"/>
    </source>
</evidence>
<evidence type="ECO:0000256" key="1">
    <source>
        <dbReference type="ARBA" id="ARBA00022448"/>
    </source>
</evidence>